<evidence type="ECO:0000256" key="8">
    <source>
        <dbReference type="PROSITE-ProRule" id="PRU00703"/>
    </source>
</evidence>
<evidence type="ECO:0000256" key="4">
    <source>
        <dbReference type="ARBA" id="ARBA00022801"/>
    </source>
</evidence>
<dbReference type="Pfam" id="PF02833">
    <property type="entry name" value="DHHA2"/>
    <property type="match status" value="1"/>
</dbReference>
<feature type="domain" description="CBS" evidence="9">
    <location>
        <begin position="260"/>
        <end position="318"/>
    </location>
</feature>
<reference evidence="10 11" key="1">
    <citation type="submission" date="2020-08" db="EMBL/GenBank/DDBJ databases">
        <title>Genomic Encyclopedia of Type Strains, Phase IV (KMG-IV): sequencing the most valuable type-strain genomes for metagenomic binning, comparative biology and taxonomic classification.</title>
        <authorList>
            <person name="Goeker M."/>
        </authorList>
    </citation>
    <scope>NUCLEOTIDE SEQUENCE [LARGE SCALE GENOMIC DNA]</scope>
    <source>
        <strain evidence="10 11">DSM 106146</strain>
    </source>
</reference>
<dbReference type="EMBL" id="JACHFW010000001">
    <property type="protein sequence ID" value="MBB5263407.1"/>
    <property type="molecule type" value="Genomic_DNA"/>
</dbReference>
<dbReference type="FunFam" id="3.90.1640.10:FF:000001">
    <property type="entry name" value="Probable manganese-dependent inorganic pyrophosphatase"/>
    <property type="match status" value="1"/>
</dbReference>
<dbReference type="RefSeq" id="WP_183771101.1">
    <property type="nucleotide sequence ID" value="NZ_JACHFW010000001.1"/>
</dbReference>
<keyword evidence="4 10" id="KW-0378">Hydrolase</keyword>
<dbReference type="Gene3D" id="3.90.1640.10">
    <property type="entry name" value="inorganic pyrophosphatase (n-terminal core)"/>
    <property type="match status" value="2"/>
</dbReference>
<dbReference type="GO" id="GO:0005737">
    <property type="term" value="C:cytoplasm"/>
    <property type="evidence" value="ECO:0007669"/>
    <property type="project" value="InterPro"/>
</dbReference>
<keyword evidence="3" id="KW-0479">Metal-binding</keyword>
<dbReference type="EC" id="3.6.1.1" evidence="2"/>
<dbReference type="NCBIfam" id="NF011442">
    <property type="entry name" value="PRK14869.1-4"/>
    <property type="match status" value="1"/>
</dbReference>
<dbReference type="InterPro" id="IPR004097">
    <property type="entry name" value="DHHA2"/>
</dbReference>
<dbReference type="InterPro" id="IPR046342">
    <property type="entry name" value="CBS_dom_sf"/>
</dbReference>
<dbReference type="GO" id="GO:0004427">
    <property type="term" value="F:inorganic diphosphate phosphatase activity"/>
    <property type="evidence" value="ECO:0007669"/>
    <property type="project" value="UniProtKB-EC"/>
</dbReference>
<name>A0A7W8M4A8_9FIRM</name>
<dbReference type="PROSITE" id="PS51371">
    <property type="entry name" value="CBS"/>
    <property type="match status" value="2"/>
</dbReference>
<keyword evidence="5" id="KW-0464">Manganese</keyword>
<dbReference type="SUPFAM" id="SSF54631">
    <property type="entry name" value="CBS-domain pair"/>
    <property type="match status" value="1"/>
</dbReference>
<evidence type="ECO:0000313" key="10">
    <source>
        <dbReference type="EMBL" id="MBB5263407.1"/>
    </source>
</evidence>
<dbReference type="AlphaFoldDB" id="A0A7W8M4A8"/>
<dbReference type="InterPro" id="IPR038763">
    <property type="entry name" value="DHH_sf"/>
</dbReference>
<gene>
    <name evidence="10" type="ORF">HNP82_000501</name>
</gene>
<dbReference type="Proteomes" id="UP000543642">
    <property type="component" value="Unassembled WGS sequence"/>
</dbReference>
<evidence type="ECO:0000256" key="1">
    <source>
        <dbReference type="ARBA" id="ARBA00001936"/>
    </source>
</evidence>
<dbReference type="Pfam" id="PF00571">
    <property type="entry name" value="CBS"/>
    <property type="match status" value="2"/>
</dbReference>
<evidence type="ECO:0000259" key="9">
    <source>
        <dbReference type="PROSITE" id="PS51371"/>
    </source>
</evidence>
<evidence type="ECO:0000256" key="3">
    <source>
        <dbReference type="ARBA" id="ARBA00022723"/>
    </source>
</evidence>
<feature type="domain" description="CBS" evidence="9">
    <location>
        <begin position="82"/>
        <end position="140"/>
    </location>
</feature>
<dbReference type="InterPro" id="IPR028979">
    <property type="entry name" value="Ser_kin/Pase_Hpr-like_N_sf"/>
</dbReference>
<keyword evidence="8" id="KW-0129">CBS domain</keyword>
<dbReference type="Gene3D" id="3.40.1390.20">
    <property type="entry name" value="HprK N-terminal domain-like"/>
    <property type="match status" value="1"/>
</dbReference>
<dbReference type="PANTHER" id="PTHR12112:SF22">
    <property type="entry name" value="MANGANESE-DEPENDENT INORGANIC PYROPHOSPHATASE-RELATED"/>
    <property type="match status" value="1"/>
</dbReference>
<dbReference type="SMART" id="SM00116">
    <property type="entry name" value="CBS"/>
    <property type="match status" value="2"/>
</dbReference>
<dbReference type="NCBIfam" id="NF011443">
    <property type="entry name" value="PRK14869.1-5"/>
    <property type="match status" value="1"/>
</dbReference>
<dbReference type="Pfam" id="PF01368">
    <property type="entry name" value="DHH"/>
    <property type="match status" value="1"/>
</dbReference>
<dbReference type="PANTHER" id="PTHR12112">
    <property type="entry name" value="BNIP - RELATED"/>
    <property type="match status" value="1"/>
</dbReference>
<evidence type="ECO:0000256" key="6">
    <source>
        <dbReference type="ARBA" id="ARBA00032535"/>
    </source>
</evidence>
<dbReference type="SMART" id="SM01131">
    <property type="entry name" value="DHHA2"/>
    <property type="match status" value="1"/>
</dbReference>
<evidence type="ECO:0000313" key="11">
    <source>
        <dbReference type="Proteomes" id="UP000543642"/>
    </source>
</evidence>
<dbReference type="InterPro" id="IPR010766">
    <property type="entry name" value="DRTGG"/>
</dbReference>
<dbReference type="InterPro" id="IPR038222">
    <property type="entry name" value="DHHA2_dom_sf"/>
</dbReference>
<comment type="catalytic activity">
    <reaction evidence="7">
        <text>diphosphate + H2O = 2 phosphate + H(+)</text>
        <dbReference type="Rhea" id="RHEA:24576"/>
        <dbReference type="ChEBI" id="CHEBI:15377"/>
        <dbReference type="ChEBI" id="CHEBI:15378"/>
        <dbReference type="ChEBI" id="CHEBI:33019"/>
        <dbReference type="ChEBI" id="CHEBI:43474"/>
        <dbReference type="EC" id="3.6.1.1"/>
    </reaction>
</comment>
<comment type="cofactor">
    <cofactor evidence="1">
        <name>Mn(2+)</name>
        <dbReference type="ChEBI" id="CHEBI:29035"/>
    </cofactor>
</comment>
<dbReference type="Gene3D" id="3.10.310.20">
    <property type="entry name" value="DHHA2 domain"/>
    <property type="match status" value="1"/>
</dbReference>
<dbReference type="SUPFAM" id="SSF75138">
    <property type="entry name" value="HprK N-terminal domain-like"/>
    <property type="match status" value="1"/>
</dbReference>
<evidence type="ECO:0000256" key="2">
    <source>
        <dbReference type="ARBA" id="ARBA00012146"/>
    </source>
</evidence>
<protein>
    <recommendedName>
        <fullName evidence="2">inorganic diphosphatase</fullName>
        <ecNumber evidence="2">3.6.1.1</ecNumber>
    </recommendedName>
    <alternativeName>
        <fullName evidence="6">Pyrophosphate phospho-hydrolase</fullName>
    </alternativeName>
</protein>
<dbReference type="InterPro" id="IPR001667">
    <property type="entry name" value="DDH_dom"/>
</dbReference>
<evidence type="ECO:0000256" key="7">
    <source>
        <dbReference type="ARBA" id="ARBA00047820"/>
    </source>
</evidence>
<proteinExistence type="predicted"/>
<dbReference type="GO" id="GO:0046872">
    <property type="term" value="F:metal ion binding"/>
    <property type="evidence" value="ECO:0007669"/>
    <property type="project" value="UniProtKB-KW"/>
</dbReference>
<comment type="caution">
    <text evidence="10">The sequence shown here is derived from an EMBL/GenBank/DDBJ whole genome shotgun (WGS) entry which is preliminary data.</text>
</comment>
<evidence type="ECO:0000256" key="5">
    <source>
        <dbReference type="ARBA" id="ARBA00023211"/>
    </source>
</evidence>
<dbReference type="InterPro" id="IPR000644">
    <property type="entry name" value="CBS_dom"/>
</dbReference>
<organism evidence="10 11">
    <name type="scientific">Catenibacillus scindens</name>
    <dbReference type="NCBI Taxonomy" id="673271"/>
    <lineage>
        <taxon>Bacteria</taxon>
        <taxon>Bacillati</taxon>
        <taxon>Bacillota</taxon>
        <taxon>Clostridia</taxon>
        <taxon>Lachnospirales</taxon>
        <taxon>Lachnospiraceae</taxon>
        <taxon>Catenibacillus</taxon>
    </lineage>
</organism>
<sequence length="555" mass="61862">MQLHSKEINIIGHKNPDTDSICSAIAYAWLKNQIEERQGGSNHYTARRAGQISSETAFVLNYFHKDVPSYINDVRSQVGDAALDESHPVSCHMSLKNAWRILNEEHLATLPVVDSQRHLTGLITLGDIAKSFMGVYGSTILSEAGTPYKNILETIDGKLLAGSADQKVDRGKVLIAAANPDLMENYIEEGDIVILGDRYESQLCAIEMNASCLIVCMGAQVSDGILKLAAEKGCAIMTTEYDTFITARLLNQSIPISHFMVREHLITFRQDNFVEDIRPIMSRQRHRDFPVLDNEDRFIGMLSRHSLIDMDKKKMILVDHNEKSQAVDGIDDAQLLEIVDHHKLGHVETLQPVSFRNQPVGCTSTIIYMMYQENKIDIPKDIAGLMCSAIISDTLLFRSPTCTPVDKKAAQALAHIAGIDMESYARDMFTAGSNLKNKAAEEIFYQDFKKFTAGNTTFGVGQVSSMNQEELDEVLPRLKEYMSLARSHHEVDMIYFMLTNILSQSTQLLCCPDNAAKIAADAFSMEAGGDLIPLPGVVSRKKQLIPKLMEELQQN</sequence>
<accession>A0A7W8M4A8</accession>
<keyword evidence="11" id="KW-1185">Reference proteome</keyword>
<dbReference type="Pfam" id="PF07085">
    <property type="entry name" value="DRTGG"/>
    <property type="match status" value="1"/>
</dbReference>
<dbReference type="SUPFAM" id="SSF64182">
    <property type="entry name" value="DHH phosphoesterases"/>
    <property type="match status" value="1"/>
</dbReference>